<feature type="compositionally biased region" description="Basic residues" evidence="1">
    <location>
        <begin position="127"/>
        <end position="137"/>
    </location>
</feature>
<name>A0A165NPJ0_9APHY</name>
<protein>
    <submittedName>
        <fullName evidence="2">Uncharacterized protein</fullName>
    </submittedName>
</protein>
<feature type="non-terminal residue" evidence="2">
    <location>
        <position position="225"/>
    </location>
</feature>
<organism evidence="2 3">
    <name type="scientific">Daedalea quercina L-15889</name>
    <dbReference type="NCBI Taxonomy" id="1314783"/>
    <lineage>
        <taxon>Eukaryota</taxon>
        <taxon>Fungi</taxon>
        <taxon>Dikarya</taxon>
        <taxon>Basidiomycota</taxon>
        <taxon>Agaricomycotina</taxon>
        <taxon>Agaricomycetes</taxon>
        <taxon>Polyporales</taxon>
        <taxon>Fomitopsis</taxon>
    </lineage>
</organism>
<dbReference type="Proteomes" id="UP000076727">
    <property type="component" value="Unassembled WGS sequence"/>
</dbReference>
<feature type="region of interest" description="Disordered" evidence="1">
    <location>
        <begin position="127"/>
        <end position="146"/>
    </location>
</feature>
<dbReference type="STRING" id="1314783.A0A165NPJ0"/>
<dbReference type="EMBL" id="KV429079">
    <property type="protein sequence ID" value="KZT67216.1"/>
    <property type="molecule type" value="Genomic_DNA"/>
</dbReference>
<dbReference type="AlphaFoldDB" id="A0A165NPJ0"/>
<evidence type="ECO:0000313" key="2">
    <source>
        <dbReference type="EMBL" id="KZT67216.1"/>
    </source>
</evidence>
<feature type="non-terminal residue" evidence="2">
    <location>
        <position position="1"/>
    </location>
</feature>
<dbReference type="OrthoDB" id="2798482at2759"/>
<accession>A0A165NPJ0</accession>
<proteinExistence type="predicted"/>
<evidence type="ECO:0000256" key="1">
    <source>
        <dbReference type="SAM" id="MobiDB-lite"/>
    </source>
</evidence>
<sequence length="225" mass="24914">LATRASAPIIARVDSGADISLISTECLEAIPEESRPPIKRGLRMNLFQLTNGFKIEGFVQLPIFLEADDGDWLVMEGEFYVVPGMTSQVLLGEDLQVNYELGPPKIRNFSIVGRGAAASFVRAKSHRRNRTKRQRKRVNADHPAARAAGDAVIQPHACRRLAVHADFTESQSWFIEKTVLGQPDGSYLLTTPTLIDGQHTFVAISNPTDRPVTVHKGEMLGRMQR</sequence>
<gene>
    <name evidence="2" type="ORF">DAEQUDRAFT_653794</name>
</gene>
<keyword evidence="3" id="KW-1185">Reference proteome</keyword>
<reference evidence="2 3" key="1">
    <citation type="journal article" date="2016" name="Mol. Biol. Evol.">
        <title>Comparative Genomics of Early-Diverging Mushroom-Forming Fungi Provides Insights into the Origins of Lignocellulose Decay Capabilities.</title>
        <authorList>
            <person name="Nagy L.G."/>
            <person name="Riley R."/>
            <person name="Tritt A."/>
            <person name="Adam C."/>
            <person name="Daum C."/>
            <person name="Floudas D."/>
            <person name="Sun H."/>
            <person name="Yadav J.S."/>
            <person name="Pangilinan J."/>
            <person name="Larsson K.H."/>
            <person name="Matsuura K."/>
            <person name="Barry K."/>
            <person name="Labutti K."/>
            <person name="Kuo R."/>
            <person name="Ohm R.A."/>
            <person name="Bhattacharya S.S."/>
            <person name="Shirouzu T."/>
            <person name="Yoshinaga Y."/>
            <person name="Martin F.M."/>
            <person name="Grigoriev I.V."/>
            <person name="Hibbett D.S."/>
        </authorList>
    </citation>
    <scope>NUCLEOTIDE SEQUENCE [LARGE SCALE GENOMIC DNA]</scope>
    <source>
        <strain evidence="2 3">L-15889</strain>
    </source>
</reference>
<evidence type="ECO:0000313" key="3">
    <source>
        <dbReference type="Proteomes" id="UP000076727"/>
    </source>
</evidence>
<dbReference type="CDD" id="cd00303">
    <property type="entry name" value="retropepsin_like"/>
    <property type="match status" value="1"/>
</dbReference>